<name>A0AAP0X2F1_LIQFO</name>
<dbReference type="Proteomes" id="UP001415857">
    <property type="component" value="Unassembled WGS sequence"/>
</dbReference>
<organism evidence="1 2">
    <name type="scientific">Liquidambar formosana</name>
    <name type="common">Formosan gum</name>
    <dbReference type="NCBI Taxonomy" id="63359"/>
    <lineage>
        <taxon>Eukaryota</taxon>
        <taxon>Viridiplantae</taxon>
        <taxon>Streptophyta</taxon>
        <taxon>Embryophyta</taxon>
        <taxon>Tracheophyta</taxon>
        <taxon>Spermatophyta</taxon>
        <taxon>Magnoliopsida</taxon>
        <taxon>eudicotyledons</taxon>
        <taxon>Gunneridae</taxon>
        <taxon>Pentapetalae</taxon>
        <taxon>Saxifragales</taxon>
        <taxon>Altingiaceae</taxon>
        <taxon>Liquidambar</taxon>
    </lineage>
</organism>
<sequence length="119" mass="13210">MEVWRGWDFGFEVKQEMGLRIGGGSLMVEMKLKRMSFLDVRIFEVVAPAWWVGGLMGFEWSGFVGAVAIPNTNVADQRLHCQPTDDVDVVGYDGLLSAVRVVGYKGGFEDGVDYGFVHC</sequence>
<accession>A0AAP0X2F1</accession>
<comment type="caution">
    <text evidence="1">The sequence shown here is derived from an EMBL/GenBank/DDBJ whole genome shotgun (WGS) entry which is preliminary data.</text>
</comment>
<reference evidence="1 2" key="1">
    <citation type="journal article" date="2024" name="Plant J.">
        <title>Genome sequences and population genomics reveal climatic adaptation and genomic divergence between two closely related sweetgum species.</title>
        <authorList>
            <person name="Xu W.Q."/>
            <person name="Ren C.Q."/>
            <person name="Zhang X.Y."/>
            <person name="Comes H.P."/>
            <person name="Liu X.H."/>
            <person name="Li Y.G."/>
            <person name="Kettle C.J."/>
            <person name="Jalonen R."/>
            <person name="Gaisberger H."/>
            <person name="Ma Y.Z."/>
            <person name="Qiu Y.X."/>
        </authorList>
    </citation>
    <scope>NUCLEOTIDE SEQUENCE [LARGE SCALE GENOMIC DNA]</scope>
    <source>
        <strain evidence="1">Hangzhou</strain>
    </source>
</reference>
<gene>
    <name evidence="1" type="ORF">L1049_008578</name>
</gene>
<dbReference type="AlphaFoldDB" id="A0AAP0X2F1"/>
<protein>
    <submittedName>
        <fullName evidence="1">Uncharacterized protein</fullName>
    </submittedName>
</protein>
<evidence type="ECO:0000313" key="2">
    <source>
        <dbReference type="Proteomes" id="UP001415857"/>
    </source>
</evidence>
<keyword evidence="2" id="KW-1185">Reference proteome</keyword>
<proteinExistence type="predicted"/>
<dbReference type="EMBL" id="JBBPBK010000002">
    <property type="protein sequence ID" value="KAK9290409.1"/>
    <property type="molecule type" value="Genomic_DNA"/>
</dbReference>
<evidence type="ECO:0000313" key="1">
    <source>
        <dbReference type="EMBL" id="KAK9290409.1"/>
    </source>
</evidence>